<dbReference type="SMART" id="SM00091">
    <property type="entry name" value="PAS"/>
    <property type="match status" value="2"/>
</dbReference>
<dbReference type="SMART" id="SM00387">
    <property type="entry name" value="HATPase_c"/>
    <property type="match status" value="1"/>
</dbReference>
<dbReference type="Pfam" id="PF02518">
    <property type="entry name" value="HATPase_c"/>
    <property type="match status" value="1"/>
</dbReference>
<dbReference type="PANTHER" id="PTHR43304">
    <property type="entry name" value="PHYTOCHROME-LIKE PROTEIN CPH1"/>
    <property type="match status" value="1"/>
</dbReference>
<dbReference type="PRINTS" id="PR00344">
    <property type="entry name" value="BCTRLSENSOR"/>
</dbReference>
<feature type="domain" description="PAC" evidence="12">
    <location>
        <begin position="336"/>
        <end position="388"/>
    </location>
</feature>
<dbReference type="Gene3D" id="3.30.450.20">
    <property type="entry name" value="PAS domain"/>
    <property type="match status" value="2"/>
</dbReference>
<accession>A0ABW4N3L4</accession>
<keyword evidence="3 6" id="KW-0597">Phosphoprotein</keyword>
<proteinExistence type="predicted"/>
<dbReference type="SUPFAM" id="SSF55874">
    <property type="entry name" value="ATPase domain of HSP90 chaperone/DNA topoisomerase II/histidine kinase"/>
    <property type="match status" value="1"/>
</dbReference>
<dbReference type="InterPro" id="IPR013655">
    <property type="entry name" value="PAS_fold_3"/>
</dbReference>
<evidence type="ECO:0000256" key="2">
    <source>
        <dbReference type="ARBA" id="ARBA00012438"/>
    </source>
</evidence>
<dbReference type="Proteomes" id="UP001597237">
    <property type="component" value="Unassembled WGS sequence"/>
</dbReference>
<evidence type="ECO:0000259" key="11">
    <source>
        <dbReference type="PROSITE" id="PS50112"/>
    </source>
</evidence>
<dbReference type="PANTHER" id="PTHR43304:SF1">
    <property type="entry name" value="PAC DOMAIN-CONTAINING PROTEIN"/>
    <property type="match status" value="1"/>
</dbReference>
<evidence type="ECO:0000259" key="9">
    <source>
        <dbReference type="PROSITE" id="PS50109"/>
    </source>
</evidence>
<dbReference type="InterPro" id="IPR036890">
    <property type="entry name" value="HATPase_C_sf"/>
</dbReference>
<protein>
    <recommendedName>
        <fullName evidence="2">histidine kinase</fullName>
        <ecNumber evidence="2">2.7.13.3</ecNumber>
    </recommendedName>
</protein>
<dbReference type="SUPFAM" id="SSF52172">
    <property type="entry name" value="CheY-like"/>
    <property type="match status" value="1"/>
</dbReference>
<keyword evidence="8" id="KW-1133">Transmembrane helix</keyword>
<dbReference type="InterPro" id="IPR036097">
    <property type="entry name" value="HisK_dim/P_sf"/>
</dbReference>
<evidence type="ECO:0000256" key="5">
    <source>
        <dbReference type="ARBA" id="ARBA00022777"/>
    </source>
</evidence>
<dbReference type="Gene3D" id="3.40.50.2300">
    <property type="match status" value="1"/>
</dbReference>
<dbReference type="InterPro" id="IPR011006">
    <property type="entry name" value="CheY-like_superfamily"/>
</dbReference>
<feature type="domain" description="Response regulatory" evidence="10">
    <location>
        <begin position="668"/>
        <end position="782"/>
    </location>
</feature>
<dbReference type="InterPro" id="IPR000014">
    <property type="entry name" value="PAS"/>
</dbReference>
<dbReference type="Gene3D" id="1.10.287.130">
    <property type="match status" value="1"/>
</dbReference>
<organism evidence="13 14">
    <name type="scientific">Phenylobacterium terrae</name>
    <dbReference type="NCBI Taxonomy" id="2665495"/>
    <lineage>
        <taxon>Bacteria</taxon>
        <taxon>Pseudomonadati</taxon>
        <taxon>Pseudomonadota</taxon>
        <taxon>Alphaproteobacteria</taxon>
        <taxon>Caulobacterales</taxon>
        <taxon>Caulobacteraceae</taxon>
        <taxon>Phenylobacterium</taxon>
    </lineage>
</organism>
<dbReference type="CDD" id="cd00130">
    <property type="entry name" value="PAS"/>
    <property type="match status" value="2"/>
</dbReference>
<comment type="catalytic activity">
    <reaction evidence="1">
        <text>ATP + protein L-histidine = ADP + protein N-phospho-L-histidine.</text>
        <dbReference type="EC" id="2.7.13.3"/>
    </reaction>
</comment>
<dbReference type="EC" id="2.7.13.3" evidence="2"/>
<evidence type="ECO:0000256" key="3">
    <source>
        <dbReference type="ARBA" id="ARBA00022553"/>
    </source>
</evidence>
<evidence type="ECO:0000256" key="8">
    <source>
        <dbReference type="SAM" id="Phobius"/>
    </source>
</evidence>
<dbReference type="PROSITE" id="PS50113">
    <property type="entry name" value="PAC"/>
    <property type="match status" value="2"/>
</dbReference>
<dbReference type="SMART" id="SM00388">
    <property type="entry name" value="HisKA"/>
    <property type="match status" value="1"/>
</dbReference>
<feature type="transmembrane region" description="Helical" evidence="8">
    <location>
        <begin position="51"/>
        <end position="82"/>
    </location>
</feature>
<evidence type="ECO:0000256" key="6">
    <source>
        <dbReference type="PROSITE-ProRule" id="PRU00169"/>
    </source>
</evidence>
<dbReference type="InterPro" id="IPR005467">
    <property type="entry name" value="His_kinase_dom"/>
</dbReference>
<keyword evidence="8" id="KW-0812">Transmembrane</keyword>
<dbReference type="Pfam" id="PF00072">
    <property type="entry name" value="Response_reg"/>
    <property type="match status" value="1"/>
</dbReference>
<name>A0ABW4N3L4_9CAUL</name>
<dbReference type="InterPro" id="IPR000700">
    <property type="entry name" value="PAS-assoc_C"/>
</dbReference>
<dbReference type="SUPFAM" id="SSF55785">
    <property type="entry name" value="PYP-like sensor domain (PAS domain)"/>
    <property type="match status" value="2"/>
</dbReference>
<evidence type="ECO:0000259" key="12">
    <source>
        <dbReference type="PROSITE" id="PS50113"/>
    </source>
</evidence>
<gene>
    <name evidence="13" type="ORF">ACFSC0_13535</name>
</gene>
<feature type="domain" description="Histidine kinase" evidence="9">
    <location>
        <begin position="426"/>
        <end position="646"/>
    </location>
</feature>
<dbReference type="SMART" id="SM00086">
    <property type="entry name" value="PAC"/>
    <property type="match status" value="2"/>
</dbReference>
<dbReference type="InterPro" id="IPR001610">
    <property type="entry name" value="PAC"/>
</dbReference>
<evidence type="ECO:0000256" key="1">
    <source>
        <dbReference type="ARBA" id="ARBA00000085"/>
    </source>
</evidence>
<keyword evidence="8" id="KW-0472">Membrane</keyword>
<comment type="caution">
    <text evidence="13">The sequence shown here is derived from an EMBL/GenBank/DDBJ whole genome shotgun (WGS) entry which is preliminary data.</text>
</comment>
<dbReference type="InterPro" id="IPR003661">
    <property type="entry name" value="HisK_dim/P_dom"/>
</dbReference>
<dbReference type="NCBIfam" id="TIGR00229">
    <property type="entry name" value="sensory_box"/>
    <property type="match status" value="2"/>
</dbReference>
<dbReference type="RefSeq" id="WP_377283631.1">
    <property type="nucleotide sequence ID" value="NZ_JBHRSI010000009.1"/>
</dbReference>
<feature type="coiled-coil region" evidence="7">
    <location>
        <begin position="390"/>
        <end position="417"/>
    </location>
</feature>
<feature type="transmembrane region" description="Helical" evidence="8">
    <location>
        <begin position="21"/>
        <end position="39"/>
    </location>
</feature>
<dbReference type="PROSITE" id="PS50112">
    <property type="entry name" value="PAS"/>
    <property type="match status" value="1"/>
</dbReference>
<evidence type="ECO:0000313" key="13">
    <source>
        <dbReference type="EMBL" id="MFD1784423.1"/>
    </source>
</evidence>
<feature type="domain" description="PAS" evidence="11">
    <location>
        <begin position="263"/>
        <end position="322"/>
    </location>
</feature>
<keyword evidence="4" id="KW-0808">Transferase</keyword>
<evidence type="ECO:0000259" key="10">
    <source>
        <dbReference type="PROSITE" id="PS50110"/>
    </source>
</evidence>
<keyword evidence="7" id="KW-0175">Coiled coil</keyword>
<dbReference type="Gene3D" id="3.30.565.10">
    <property type="entry name" value="Histidine kinase-like ATPase, C-terminal domain"/>
    <property type="match status" value="1"/>
</dbReference>
<feature type="transmembrane region" description="Helical" evidence="8">
    <location>
        <begin position="94"/>
        <end position="112"/>
    </location>
</feature>
<dbReference type="Gene3D" id="2.10.70.100">
    <property type="match status" value="1"/>
</dbReference>
<reference evidence="14" key="1">
    <citation type="journal article" date="2019" name="Int. J. Syst. Evol. Microbiol.">
        <title>The Global Catalogue of Microorganisms (GCM) 10K type strain sequencing project: providing services to taxonomists for standard genome sequencing and annotation.</title>
        <authorList>
            <consortium name="The Broad Institute Genomics Platform"/>
            <consortium name="The Broad Institute Genome Sequencing Center for Infectious Disease"/>
            <person name="Wu L."/>
            <person name="Ma J."/>
        </authorList>
    </citation>
    <scope>NUCLEOTIDE SEQUENCE [LARGE SCALE GENOMIC DNA]</scope>
    <source>
        <strain evidence="14">DFY28</strain>
    </source>
</reference>
<dbReference type="InterPro" id="IPR001789">
    <property type="entry name" value="Sig_transdc_resp-reg_receiver"/>
</dbReference>
<dbReference type="Pfam" id="PF00512">
    <property type="entry name" value="HisKA"/>
    <property type="match status" value="1"/>
</dbReference>
<feature type="domain" description="PAC" evidence="12">
    <location>
        <begin position="210"/>
        <end position="262"/>
    </location>
</feature>
<feature type="modified residue" description="4-aspartylphosphate" evidence="6">
    <location>
        <position position="718"/>
    </location>
</feature>
<dbReference type="PROSITE" id="PS50110">
    <property type="entry name" value="RESPONSE_REGULATORY"/>
    <property type="match status" value="1"/>
</dbReference>
<evidence type="ECO:0000313" key="14">
    <source>
        <dbReference type="Proteomes" id="UP001597237"/>
    </source>
</evidence>
<dbReference type="SUPFAM" id="SSF47384">
    <property type="entry name" value="Homodimeric domain of signal transducing histidine kinase"/>
    <property type="match status" value="1"/>
</dbReference>
<dbReference type="PROSITE" id="PS50109">
    <property type="entry name" value="HIS_KIN"/>
    <property type="match status" value="1"/>
</dbReference>
<dbReference type="Pfam" id="PF08447">
    <property type="entry name" value="PAS_3"/>
    <property type="match status" value="2"/>
</dbReference>
<evidence type="ECO:0000256" key="7">
    <source>
        <dbReference type="SAM" id="Coils"/>
    </source>
</evidence>
<dbReference type="InterPro" id="IPR003594">
    <property type="entry name" value="HATPase_dom"/>
</dbReference>
<dbReference type="CDD" id="cd00082">
    <property type="entry name" value="HisKA"/>
    <property type="match status" value="1"/>
</dbReference>
<keyword evidence="14" id="KW-1185">Reference proteome</keyword>
<dbReference type="InterPro" id="IPR004358">
    <property type="entry name" value="Sig_transdc_His_kin-like_C"/>
</dbReference>
<dbReference type="InterPro" id="IPR052162">
    <property type="entry name" value="Sensor_kinase/Photoreceptor"/>
</dbReference>
<sequence>MSLSAWSLRLAPRRRVSMPHGLAIGLGALVLAVGGRILFLGLDSGFGIAPIYFPALLISALYGGWRWGALTLAGELLLAIVSPTPLRPDIGPRFIILFALSATFTMIVALALREALLRLAEANQRQAAIQSALDRSEARLQLAQEAGGVGLWDWDLVSGEGYWSPATYRNLGVPKGEPPTFDRLLAAAHPDDRAQVAEIIRRGREEARFEPFEYRVLWPDGSVHWLLSRGELILDESGRAVRAVGVNMDVTDRRQAYEHVRQSEARFRALADSAPVLMWLTRKDGRREFANKAYVDFLGESYEDALAFDWRKRLHPDDLDRILAEQRAGEASRRQFALEARYRRADGEYRWIRSISQPRYAPSGEFEGFIGIGFDLSDAKRAEADLKRINELLADRVQAALAERDQAEAALRRAQKLEAVGQLTGGVAHDFNNLLTVIIGALDLIQRHPGDAARRERMLEAALGAARRGERLTNQLLSFARRQALKPQLMCIDDLLSESEPLLRRAVGEAVSLVVEPNAPGAVALIDPSQFEAALMNLVVNARDAVTSGGAIRVETQPCRLDLCQVEEVEAGDYVCVVVHDTGVGMSPEVLGRVFEPFFTTKEVGKGTGLGLSQVYGFARQSGGGVAIESAVGQGSTVRLYLPRSANAAAAGETAAPGKDRQNGPRLRVLLVEDDPDVGDLVTAMLEELGHEVTRASEVEAGLRLLAEGRPIDLLLTDVVMPGGRSGVDLAQEAVRLRPGLPVILSSGYTGEVLSPAERAPWPLLRKPYSAEALARMIDEALERRTQPA</sequence>
<evidence type="ECO:0000256" key="4">
    <source>
        <dbReference type="ARBA" id="ARBA00022679"/>
    </source>
</evidence>
<dbReference type="EMBL" id="JBHUEY010000001">
    <property type="protein sequence ID" value="MFD1784423.1"/>
    <property type="molecule type" value="Genomic_DNA"/>
</dbReference>
<dbReference type="InterPro" id="IPR035965">
    <property type="entry name" value="PAS-like_dom_sf"/>
</dbReference>
<keyword evidence="5" id="KW-0418">Kinase</keyword>
<dbReference type="SMART" id="SM00448">
    <property type="entry name" value="REC"/>
    <property type="match status" value="1"/>
</dbReference>